<feature type="transmembrane region" description="Helical" evidence="1">
    <location>
        <begin position="79"/>
        <end position="98"/>
    </location>
</feature>
<protein>
    <submittedName>
        <fullName evidence="3">Tripartite tricarboxylate transporter TctB family protein</fullName>
    </submittedName>
</protein>
<keyword evidence="4" id="KW-1185">Reference proteome</keyword>
<dbReference type="Proteomes" id="UP000269157">
    <property type="component" value="Unassembled WGS sequence"/>
</dbReference>
<feature type="transmembrane region" description="Helical" evidence="1">
    <location>
        <begin position="9"/>
        <end position="30"/>
    </location>
</feature>
<dbReference type="InterPro" id="IPR009936">
    <property type="entry name" value="DUF1468"/>
</dbReference>
<dbReference type="EMBL" id="RCCE01000002">
    <property type="protein sequence ID" value="RLJ59230.1"/>
    <property type="molecule type" value="Genomic_DNA"/>
</dbReference>
<organism evidence="3 4">
    <name type="scientific">Litoreibacter meonggei</name>
    <dbReference type="NCBI Taxonomy" id="1049199"/>
    <lineage>
        <taxon>Bacteria</taxon>
        <taxon>Pseudomonadati</taxon>
        <taxon>Pseudomonadota</taxon>
        <taxon>Alphaproteobacteria</taxon>
        <taxon>Rhodobacterales</taxon>
        <taxon>Roseobacteraceae</taxon>
        <taxon>Litoreibacter</taxon>
    </lineage>
</organism>
<keyword evidence="1" id="KW-1133">Transmembrane helix</keyword>
<dbReference type="AlphaFoldDB" id="A0A497WRG3"/>
<accession>A0A497WRG3</accession>
<evidence type="ECO:0000256" key="1">
    <source>
        <dbReference type="SAM" id="Phobius"/>
    </source>
</evidence>
<comment type="caution">
    <text evidence="3">The sequence shown here is derived from an EMBL/GenBank/DDBJ whole genome shotgun (WGS) entry which is preliminary data.</text>
</comment>
<dbReference type="OrthoDB" id="7064868at2"/>
<reference evidence="3 4" key="1">
    <citation type="submission" date="2018-10" db="EMBL/GenBank/DDBJ databases">
        <title>Genomic Encyclopedia of Archaeal and Bacterial Type Strains, Phase II (KMG-II): from individual species to whole genera.</title>
        <authorList>
            <person name="Goeker M."/>
        </authorList>
    </citation>
    <scope>NUCLEOTIDE SEQUENCE [LARGE SCALE GENOMIC DNA]</scope>
    <source>
        <strain evidence="3 4">DSM 29466</strain>
    </source>
</reference>
<evidence type="ECO:0000313" key="3">
    <source>
        <dbReference type="EMBL" id="RLJ59230.1"/>
    </source>
</evidence>
<gene>
    <name evidence="3" type="ORF">BCF46_1377</name>
</gene>
<keyword evidence="1" id="KW-0812">Transmembrane</keyword>
<feature type="transmembrane region" description="Helical" evidence="1">
    <location>
        <begin position="127"/>
        <end position="151"/>
    </location>
</feature>
<name>A0A497WRG3_9RHOB</name>
<feature type="domain" description="DUF1468" evidence="2">
    <location>
        <begin position="16"/>
        <end position="152"/>
    </location>
</feature>
<keyword evidence="1" id="KW-0472">Membrane</keyword>
<dbReference type="RefSeq" id="WP_121022954.1">
    <property type="nucleotide sequence ID" value="NZ_RCCE01000002.1"/>
</dbReference>
<feature type="transmembrane region" description="Helical" evidence="1">
    <location>
        <begin position="45"/>
        <end position="67"/>
    </location>
</feature>
<proteinExistence type="predicted"/>
<dbReference type="Pfam" id="PF07331">
    <property type="entry name" value="TctB"/>
    <property type="match status" value="1"/>
</dbReference>
<sequence length="160" mass="17421">MQNLHRQTLIGLFAVVAGLFLMIVAIPNWVSSPSNVRNIILSPVFWPYTLSALTIVIGLGLTITGHFSSEDMSQEKAEIPGGYGRLVIMAVVMVIYMFGLPRLGMVWTSMLAFVATAFLVRTSHPKTAVICALCVPLILYGFFAHVASVAIPQGNFVRLP</sequence>
<feature type="transmembrane region" description="Helical" evidence="1">
    <location>
        <begin position="104"/>
        <end position="120"/>
    </location>
</feature>
<evidence type="ECO:0000259" key="2">
    <source>
        <dbReference type="Pfam" id="PF07331"/>
    </source>
</evidence>
<evidence type="ECO:0000313" key="4">
    <source>
        <dbReference type="Proteomes" id="UP000269157"/>
    </source>
</evidence>